<reference evidence="9 10" key="1">
    <citation type="submission" date="2018-05" db="EMBL/GenBank/DDBJ databases">
        <title>Rhodobacteraceae gen. nov., sp. nov. isolated from sea water.</title>
        <authorList>
            <person name="Ren Y."/>
        </authorList>
    </citation>
    <scope>NUCLEOTIDE SEQUENCE [LARGE SCALE GENOMIC DNA]</scope>
    <source>
        <strain evidence="9 10">TG-679</strain>
    </source>
</reference>
<dbReference type="InterPro" id="IPR000447">
    <property type="entry name" value="G3P_DH_FAD-dep"/>
</dbReference>
<dbReference type="Gene3D" id="3.50.50.60">
    <property type="entry name" value="FAD/NAD(P)-binding domain"/>
    <property type="match status" value="1"/>
</dbReference>
<keyword evidence="5 6" id="KW-0560">Oxidoreductase</keyword>
<feature type="domain" description="Alpha-glycerophosphate oxidase C-terminal" evidence="8">
    <location>
        <begin position="390"/>
        <end position="495"/>
    </location>
</feature>
<dbReference type="PANTHER" id="PTHR11985:SF15">
    <property type="entry name" value="GLYCEROL-3-PHOSPHATE DEHYDROGENASE, MITOCHONDRIAL"/>
    <property type="match status" value="1"/>
</dbReference>
<dbReference type="EC" id="1.1.5.3" evidence="6"/>
<evidence type="ECO:0000256" key="2">
    <source>
        <dbReference type="ARBA" id="ARBA00007330"/>
    </source>
</evidence>
<dbReference type="Proteomes" id="UP000245680">
    <property type="component" value="Unassembled WGS sequence"/>
</dbReference>
<comment type="similarity">
    <text evidence="2 6">Belongs to the FAD-dependent glycerol-3-phosphate dehydrogenase family.</text>
</comment>
<dbReference type="InterPro" id="IPR006076">
    <property type="entry name" value="FAD-dep_OxRdtase"/>
</dbReference>
<evidence type="ECO:0000256" key="1">
    <source>
        <dbReference type="ARBA" id="ARBA00001974"/>
    </source>
</evidence>
<protein>
    <recommendedName>
        <fullName evidence="6">Glycerol-3-phosphate dehydrogenase</fullName>
        <ecNumber evidence="6">1.1.5.3</ecNumber>
    </recommendedName>
</protein>
<evidence type="ECO:0000259" key="7">
    <source>
        <dbReference type="Pfam" id="PF01266"/>
    </source>
</evidence>
<dbReference type="RefSeq" id="WP_109811807.1">
    <property type="nucleotide sequence ID" value="NZ_QGKU01000034.1"/>
</dbReference>
<evidence type="ECO:0000313" key="10">
    <source>
        <dbReference type="Proteomes" id="UP000245680"/>
    </source>
</evidence>
<dbReference type="OrthoDB" id="9766796at2"/>
<dbReference type="Gene3D" id="1.10.8.870">
    <property type="entry name" value="Alpha-glycerophosphate oxidase, cap domain"/>
    <property type="match status" value="1"/>
</dbReference>
<dbReference type="Pfam" id="PF01266">
    <property type="entry name" value="DAO"/>
    <property type="match status" value="1"/>
</dbReference>
<evidence type="ECO:0000256" key="3">
    <source>
        <dbReference type="ARBA" id="ARBA00022630"/>
    </source>
</evidence>
<evidence type="ECO:0000259" key="8">
    <source>
        <dbReference type="Pfam" id="PF16901"/>
    </source>
</evidence>
<dbReference type="Pfam" id="PF16901">
    <property type="entry name" value="DAO_C"/>
    <property type="match status" value="1"/>
</dbReference>
<dbReference type="InterPro" id="IPR036188">
    <property type="entry name" value="FAD/NAD-bd_sf"/>
</dbReference>
<dbReference type="InterPro" id="IPR031656">
    <property type="entry name" value="DAO_C"/>
</dbReference>
<dbReference type="NCBIfam" id="NF008899">
    <property type="entry name" value="PRK12266.1"/>
    <property type="match status" value="1"/>
</dbReference>
<dbReference type="EMBL" id="QGKU01000034">
    <property type="protein sequence ID" value="PWR02493.1"/>
    <property type="molecule type" value="Genomic_DNA"/>
</dbReference>
<dbReference type="AlphaFoldDB" id="A0A2V2LL21"/>
<keyword evidence="4" id="KW-0274">FAD</keyword>
<name>A0A2V2LL21_9RHOB</name>
<dbReference type="SUPFAM" id="SSF51905">
    <property type="entry name" value="FAD/NAD(P)-binding domain"/>
    <property type="match status" value="1"/>
</dbReference>
<evidence type="ECO:0000256" key="5">
    <source>
        <dbReference type="ARBA" id="ARBA00023002"/>
    </source>
</evidence>
<dbReference type="PROSITE" id="PS00977">
    <property type="entry name" value="FAD_G3PDH_1"/>
    <property type="match status" value="1"/>
</dbReference>
<comment type="catalytic activity">
    <reaction evidence="6">
        <text>a quinone + sn-glycerol 3-phosphate = dihydroxyacetone phosphate + a quinol</text>
        <dbReference type="Rhea" id="RHEA:18977"/>
        <dbReference type="ChEBI" id="CHEBI:24646"/>
        <dbReference type="ChEBI" id="CHEBI:57597"/>
        <dbReference type="ChEBI" id="CHEBI:57642"/>
        <dbReference type="ChEBI" id="CHEBI:132124"/>
        <dbReference type="EC" id="1.1.5.3"/>
    </reaction>
</comment>
<dbReference type="SUPFAM" id="SSF54373">
    <property type="entry name" value="FAD-linked reductases, C-terminal domain"/>
    <property type="match status" value="1"/>
</dbReference>
<keyword evidence="3 6" id="KW-0285">Flavoprotein</keyword>
<comment type="caution">
    <text evidence="9">The sequence shown here is derived from an EMBL/GenBank/DDBJ whole genome shotgun (WGS) entry which is preliminary data.</text>
</comment>
<dbReference type="InterPro" id="IPR038299">
    <property type="entry name" value="DAO_C_sf"/>
</dbReference>
<feature type="domain" description="FAD dependent oxidoreductase" evidence="7">
    <location>
        <begin position="6"/>
        <end position="327"/>
    </location>
</feature>
<dbReference type="NCBIfam" id="NF009906">
    <property type="entry name" value="PRK13369.1"/>
    <property type="match status" value="1"/>
</dbReference>
<dbReference type="GO" id="GO:0004368">
    <property type="term" value="F:glycerol-3-phosphate dehydrogenase (quinone) activity"/>
    <property type="evidence" value="ECO:0007669"/>
    <property type="project" value="UniProtKB-EC"/>
</dbReference>
<dbReference type="PANTHER" id="PTHR11985">
    <property type="entry name" value="GLYCEROL-3-PHOSPHATE DEHYDROGENASE"/>
    <property type="match status" value="1"/>
</dbReference>
<evidence type="ECO:0000313" key="9">
    <source>
        <dbReference type="EMBL" id="PWR02493.1"/>
    </source>
</evidence>
<dbReference type="PRINTS" id="PR01001">
    <property type="entry name" value="FADG3PDH"/>
</dbReference>
<organism evidence="9 10">
    <name type="scientific">Meridianimarinicoccus roseus</name>
    <dbReference type="NCBI Taxonomy" id="2072018"/>
    <lineage>
        <taxon>Bacteria</taxon>
        <taxon>Pseudomonadati</taxon>
        <taxon>Pseudomonadota</taxon>
        <taxon>Alphaproteobacteria</taxon>
        <taxon>Rhodobacterales</taxon>
        <taxon>Paracoccaceae</taxon>
        <taxon>Meridianimarinicoccus</taxon>
    </lineage>
</organism>
<accession>A0A2V2LL21</accession>
<comment type="cofactor">
    <cofactor evidence="1 6">
        <name>FAD</name>
        <dbReference type="ChEBI" id="CHEBI:57692"/>
    </cofactor>
</comment>
<evidence type="ECO:0000256" key="6">
    <source>
        <dbReference type="RuleBase" id="RU361217"/>
    </source>
</evidence>
<keyword evidence="10" id="KW-1185">Reference proteome</keyword>
<dbReference type="Gene3D" id="3.30.9.10">
    <property type="entry name" value="D-Amino Acid Oxidase, subunit A, domain 2"/>
    <property type="match status" value="1"/>
</dbReference>
<dbReference type="GO" id="GO:0046168">
    <property type="term" value="P:glycerol-3-phosphate catabolic process"/>
    <property type="evidence" value="ECO:0007669"/>
    <property type="project" value="TreeGrafter"/>
</dbReference>
<proteinExistence type="inferred from homology"/>
<sequence length="512" mass="56240">MTDPVDLFVIGGGVNGAGIARDAAGRGLSVILCEKDDLAQGTSSRSGKLVHGGLRYLEYYEFRLVREALIEREVLLNAAPHIIWPMRFVLPHSPDDRPAWLVRLGLFFYDHLGGRRKLPGTRTLDLRRDPEGAPIKDAYSKGFEYSDCWVDDARLVVLNAVDAAARGAEVLTRTACVSARRDGGLWRIEMRDGATGAMRTVTARALVNAAGPWVTDIIGRVTGTNSARNVRLVKGSHLIVQKFWDGPQAYLVQNTDKRVIFINPYEDDKALIGTTDIPYDGAPEKVVADEDEIAYLLAAVNRYFKVQLRSDDVLESFSGVRPLYDDGQGNPSAVTRDYVFDLDTGGGGEGGDGAPLLNVFGGKITTFRKLAEHALDRLGGRFPAMGNAWTSGAPLPGGDLPGADVPAFLNTLRTEYPWLPRKLAGHYTRLYGTRTREILGNAADLGDLGRQFGPLLFEAEAKFLRRTEWATCAEDVLRRRTKHALHMTKAERAAFADWFDNAAASHRREAAS</sequence>
<evidence type="ECO:0000256" key="4">
    <source>
        <dbReference type="ARBA" id="ARBA00022827"/>
    </source>
</evidence>
<gene>
    <name evidence="9" type="ORF">DKT77_11240</name>
</gene>
<dbReference type="GO" id="GO:0009331">
    <property type="term" value="C:glycerol-3-phosphate dehydrogenase (FAD) complex"/>
    <property type="evidence" value="ECO:0007669"/>
    <property type="project" value="UniProtKB-UniRule"/>
</dbReference>